<name>A0A2P9AVJ3_9HYPH</name>
<dbReference type="Proteomes" id="UP000245698">
    <property type="component" value="Unassembled WGS sequence"/>
</dbReference>
<evidence type="ECO:0000313" key="1">
    <source>
        <dbReference type="EMBL" id="SJM35198.1"/>
    </source>
</evidence>
<keyword evidence="2" id="KW-1185">Reference proteome</keyword>
<gene>
    <name evidence="1" type="ORF">BQ8482_60209</name>
</gene>
<dbReference type="EMBL" id="FUIG01000070">
    <property type="protein sequence ID" value="SJM35198.1"/>
    <property type="molecule type" value="Genomic_DNA"/>
</dbReference>
<evidence type="ECO:0008006" key="3">
    <source>
        <dbReference type="Google" id="ProtNLM"/>
    </source>
</evidence>
<dbReference type="AlphaFoldDB" id="A0A2P9AVJ3"/>
<sequence>MAGLSKGRGNDQQTIRKISSSWRSSVLALGSVSHAADAVVPVVETSAFNWSGLYVGFGVGAGANVHEISSDLVPGFSFNGIGGEGVYGELTVGYDYMVSPRFLIGGLLDAPCRQH</sequence>
<organism evidence="1 2">
    <name type="scientific">Mesorhizobium delmotii</name>
    <dbReference type="NCBI Taxonomy" id="1631247"/>
    <lineage>
        <taxon>Bacteria</taxon>
        <taxon>Pseudomonadati</taxon>
        <taxon>Pseudomonadota</taxon>
        <taxon>Alphaproteobacteria</taxon>
        <taxon>Hyphomicrobiales</taxon>
        <taxon>Phyllobacteriaceae</taxon>
        <taxon>Mesorhizobium</taxon>
    </lineage>
</organism>
<reference evidence="2" key="1">
    <citation type="submission" date="2016-12" db="EMBL/GenBank/DDBJ databases">
        <authorList>
            <person name="Brunel B."/>
        </authorList>
    </citation>
    <scope>NUCLEOTIDE SEQUENCE [LARGE SCALE GENOMIC DNA]</scope>
</reference>
<protein>
    <recommendedName>
        <fullName evidence="3">Outer membrane protein beta-barrel domain-containing protein</fullName>
    </recommendedName>
</protein>
<evidence type="ECO:0000313" key="2">
    <source>
        <dbReference type="Proteomes" id="UP000245698"/>
    </source>
</evidence>
<proteinExistence type="predicted"/>
<accession>A0A2P9AVJ3</accession>